<dbReference type="GO" id="GO:0098552">
    <property type="term" value="C:side of membrane"/>
    <property type="evidence" value="ECO:0007669"/>
    <property type="project" value="UniProtKB-KW"/>
</dbReference>
<gene>
    <name evidence="2" type="primary">PMF</name>
</gene>
<protein>
    <submittedName>
        <fullName evidence="2">PMF Class III-like A variant 3</fullName>
    </submittedName>
</protein>
<reference evidence="2" key="1">
    <citation type="submission" date="2014-01" db="EMBL/GenBank/DDBJ databases">
        <title>Proteomic analyses of courtship pheromones in the redback salamander, Plethodon cinereus.</title>
        <authorList>
            <person name="Wilburn D.B."/>
            <person name="Bowen K.E."/>
            <person name="Feldhoff P.W."/>
            <person name="Feldhoff R.C."/>
        </authorList>
    </citation>
    <scope>NUCLEOTIDE SEQUENCE</scope>
    <source>
        <tissue evidence="2">Mental gland</tissue>
    </source>
</reference>
<evidence type="ECO:0000256" key="1">
    <source>
        <dbReference type="SAM" id="SignalP"/>
    </source>
</evidence>
<dbReference type="SUPFAM" id="SSF57302">
    <property type="entry name" value="Snake toxin-like"/>
    <property type="match status" value="1"/>
</dbReference>
<dbReference type="AlphaFoldDB" id="W8PW52"/>
<feature type="chain" id="PRO_5004914027" evidence="1">
    <location>
        <begin position="20"/>
        <end position="87"/>
    </location>
</feature>
<keyword evidence="1" id="KW-0732">Signal</keyword>
<dbReference type="EMBL" id="KJ187092">
    <property type="protein sequence ID" value="AHL39266.1"/>
    <property type="molecule type" value="Genomic_DNA"/>
</dbReference>
<organism evidence="2">
    <name type="scientific">Plethodon cinereus</name>
    <name type="common">red-backed salamander</name>
    <dbReference type="NCBI Taxonomy" id="141976"/>
    <lineage>
        <taxon>Eukaryota</taxon>
        <taxon>Metazoa</taxon>
        <taxon>Chordata</taxon>
        <taxon>Craniata</taxon>
        <taxon>Vertebrata</taxon>
        <taxon>Euteleostomi</taxon>
        <taxon>Amphibia</taxon>
        <taxon>Batrachia</taxon>
        <taxon>Caudata</taxon>
        <taxon>Salamandroidea</taxon>
        <taxon>Plethodontidae</taxon>
        <taxon>Plethodontinae</taxon>
        <taxon>Plethodon</taxon>
    </lineage>
</organism>
<sequence>MRSTVLLIFLAVFVSTGKSLNCNVKNYIEDGTVDCPPGKDTCIIVKADAGENEYKACVSFGFCDKFPETINEVLDIHQCCQEDLCNA</sequence>
<evidence type="ECO:0000313" key="2">
    <source>
        <dbReference type="EMBL" id="AHL39266.1"/>
    </source>
</evidence>
<name>W8PW52_9SALA</name>
<dbReference type="InterPro" id="IPR045860">
    <property type="entry name" value="Snake_toxin-like_sf"/>
</dbReference>
<accession>W8PW52</accession>
<dbReference type="Gene3D" id="2.10.60.10">
    <property type="entry name" value="CD59"/>
    <property type="match status" value="1"/>
</dbReference>
<proteinExistence type="predicted"/>
<feature type="signal peptide" evidence="1">
    <location>
        <begin position="1"/>
        <end position="19"/>
    </location>
</feature>